<sequence length="61" mass="7401">MLQIKRELISLAKERRFEPFVDKGFPEFPRFPGIPKNSFKQDTMHSKFRFVRTRYLSIKPI</sequence>
<name>A0A1J7CQ36_FLAJO</name>
<comment type="caution">
    <text evidence="1">The sequence shown here is derived from an EMBL/GenBank/DDBJ whole genome shotgun (WGS) entry which is preliminary data.</text>
</comment>
<organism evidence="1 2">
    <name type="scientific">Flavobacterium johnsoniae</name>
    <name type="common">Cytophaga johnsonae</name>
    <dbReference type="NCBI Taxonomy" id="986"/>
    <lineage>
        <taxon>Bacteria</taxon>
        <taxon>Pseudomonadati</taxon>
        <taxon>Bacteroidota</taxon>
        <taxon>Flavobacteriia</taxon>
        <taxon>Flavobacteriales</taxon>
        <taxon>Flavobacteriaceae</taxon>
        <taxon>Flavobacterium</taxon>
    </lineage>
</organism>
<dbReference type="EMBL" id="MLFK01000001">
    <property type="protein sequence ID" value="OIV43684.1"/>
    <property type="molecule type" value="Genomic_DNA"/>
</dbReference>
<keyword evidence="2" id="KW-1185">Reference proteome</keyword>
<evidence type="ECO:0000313" key="2">
    <source>
        <dbReference type="Proteomes" id="UP000182826"/>
    </source>
</evidence>
<dbReference type="Proteomes" id="UP000182826">
    <property type="component" value="Unassembled WGS sequence"/>
</dbReference>
<dbReference type="AlphaFoldDB" id="A0A1J7CQ36"/>
<gene>
    <name evidence="1" type="ORF">BKM63_00300</name>
</gene>
<accession>A0A1J7CQ36</accession>
<protein>
    <submittedName>
        <fullName evidence="1">Uncharacterized protein</fullName>
    </submittedName>
</protein>
<evidence type="ECO:0000313" key="1">
    <source>
        <dbReference type="EMBL" id="OIV43684.1"/>
    </source>
</evidence>
<proteinExistence type="predicted"/>
<reference evidence="1 2" key="1">
    <citation type="submission" date="2016-10" db="EMBL/GenBank/DDBJ databases">
        <title>Draft Genome Sequence of Rhizobacteria Flavobacterium johnsoniae CI04.</title>
        <authorList>
            <person name="Bravo J.I."/>
            <person name="Lozano G.L."/>
            <person name="Handelsman J."/>
        </authorList>
    </citation>
    <scope>NUCLEOTIDE SEQUENCE [LARGE SCALE GENOMIC DNA]</scope>
    <source>
        <strain evidence="1 2">CI04</strain>
    </source>
</reference>